<sequence length="213" mass="24280">MSSKIYFVSLISKDNRPLYIQHFFPYESLDNSIDRQIDEETGVESENPVDKKKSVSEDDETSTVQDYLAKQEGIENDLSLLDGKSSSNELLKYNFLSHMALDIFESPFYDSEENTNKNLLFIQDGIAVYGYATSTGFKVVLGSSAKENISDVLYPLFRQIHRTYIKLISNPFYQQYQLEDKTGNKNGGLDEGGIDNLKFSESIKRIVTDWNSS</sequence>
<dbReference type="SUPFAM" id="SSF64356">
    <property type="entry name" value="SNARE-like"/>
    <property type="match status" value="1"/>
</dbReference>
<dbReference type="InterPro" id="IPR011012">
    <property type="entry name" value="Longin-like_dom_sf"/>
</dbReference>
<dbReference type="GO" id="GO:0006888">
    <property type="term" value="P:endoplasmic reticulum to Golgi vesicle-mediated transport"/>
    <property type="evidence" value="ECO:0007669"/>
    <property type="project" value="InterPro"/>
</dbReference>
<evidence type="ECO:0000313" key="2">
    <source>
        <dbReference type="EMBL" id="ODV94834.1"/>
    </source>
</evidence>
<organism evidence="2 3">
    <name type="scientific">Pachysolen tannophilus NRRL Y-2460</name>
    <dbReference type="NCBI Taxonomy" id="669874"/>
    <lineage>
        <taxon>Eukaryota</taxon>
        <taxon>Fungi</taxon>
        <taxon>Dikarya</taxon>
        <taxon>Ascomycota</taxon>
        <taxon>Saccharomycotina</taxon>
        <taxon>Pichiomycetes</taxon>
        <taxon>Pachysolenaceae</taxon>
        <taxon>Pachysolen</taxon>
    </lineage>
</organism>
<dbReference type="EMBL" id="KV454015">
    <property type="protein sequence ID" value="ODV94834.1"/>
    <property type="molecule type" value="Genomic_DNA"/>
</dbReference>
<proteinExistence type="predicted"/>
<dbReference type="Gene3D" id="3.30.450.70">
    <property type="match status" value="1"/>
</dbReference>
<protein>
    <recommendedName>
        <fullName evidence="4">Trafficking protein particle complex subunit</fullName>
    </recommendedName>
</protein>
<evidence type="ECO:0008006" key="4">
    <source>
        <dbReference type="Google" id="ProtNLM"/>
    </source>
</evidence>
<keyword evidence="3" id="KW-1185">Reference proteome</keyword>
<dbReference type="PANTHER" id="PTHR12403">
    <property type="entry name" value="TRAFFICKING PROTEIN PARTICLE COMPLEX SUBUNIT 2"/>
    <property type="match status" value="1"/>
</dbReference>
<feature type="region of interest" description="Disordered" evidence="1">
    <location>
        <begin position="40"/>
        <end position="62"/>
    </location>
</feature>
<dbReference type="InterPro" id="IPR006722">
    <property type="entry name" value="Sedlin"/>
</dbReference>
<gene>
    <name evidence="2" type="ORF">PACTADRAFT_50690</name>
</gene>
<dbReference type="STRING" id="669874.A0A1E4TSY3"/>
<evidence type="ECO:0000313" key="3">
    <source>
        <dbReference type="Proteomes" id="UP000094236"/>
    </source>
</evidence>
<dbReference type="AlphaFoldDB" id="A0A1E4TSY3"/>
<dbReference type="Pfam" id="PF04628">
    <property type="entry name" value="Sedlin_N"/>
    <property type="match status" value="1"/>
</dbReference>
<dbReference type="OrthoDB" id="18320at2759"/>
<accession>A0A1E4TSY3</accession>
<dbReference type="Proteomes" id="UP000094236">
    <property type="component" value="Unassembled WGS sequence"/>
</dbReference>
<reference evidence="3" key="1">
    <citation type="submission" date="2016-05" db="EMBL/GenBank/DDBJ databases">
        <title>Comparative genomics of biotechnologically important yeasts.</title>
        <authorList>
            <consortium name="DOE Joint Genome Institute"/>
            <person name="Riley R."/>
            <person name="Haridas S."/>
            <person name="Wolfe K.H."/>
            <person name="Lopes M.R."/>
            <person name="Hittinger C.T."/>
            <person name="Goker M."/>
            <person name="Salamov A."/>
            <person name="Wisecaver J."/>
            <person name="Long T.M."/>
            <person name="Aerts A.L."/>
            <person name="Barry K."/>
            <person name="Choi C."/>
            <person name="Clum A."/>
            <person name="Coughlan A.Y."/>
            <person name="Deshpande S."/>
            <person name="Douglass A.P."/>
            <person name="Hanson S.J."/>
            <person name="Klenk H.-P."/>
            <person name="Labutti K."/>
            <person name="Lapidus A."/>
            <person name="Lindquist E."/>
            <person name="Lipzen A."/>
            <person name="Meier-Kolthoff J.P."/>
            <person name="Ohm R.A."/>
            <person name="Otillar R.P."/>
            <person name="Pangilinan J."/>
            <person name="Peng Y."/>
            <person name="Rokas A."/>
            <person name="Rosa C.A."/>
            <person name="Scheuner C."/>
            <person name="Sibirny A.A."/>
            <person name="Slot J.C."/>
            <person name="Stielow J.B."/>
            <person name="Sun H."/>
            <person name="Kurtzman C.P."/>
            <person name="Blackwell M."/>
            <person name="Grigoriev I.V."/>
            <person name="Jeffries T.W."/>
        </authorList>
    </citation>
    <scope>NUCLEOTIDE SEQUENCE [LARGE SCALE GENOMIC DNA]</scope>
    <source>
        <strain evidence="3">NRRL Y-2460</strain>
    </source>
</reference>
<dbReference type="GO" id="GO:0005737">
    <property type="term" value="C:cytoplasm"/>
    <property type="evidence" value="ECO:0007669"/>
    <property type="project" value="GOC"/>
</dbReference>
<evidence type="ECO:0000256" key="1">
    <source>
        <dbReference type="SAM" id="MobiDB-lite"/>
    </source>
</evidence>
<name>A0A1E4TSY3_PACTA</name>